<dbReference type="Pfam" id="PF10706">
    <property type="entry name" value="Aminoglyc_resit"/>
    <property type="match status" value="1"/>
</dbReference>
<reference evidence="1 2" key="1">
    <citation type="submission" date="2023-07" db="EMBL/GenBank/DDBJ databases">
        <title>Genomic Encyclopedia of Type Strains, Phase IV (KMG-IV): sequencing the most valuable type-strain genomes for metagenomic binning, comparative biology and taxonomic classification.</title>
        <authorList>
            <person name="Goeker M."/>
        </authorList>
    </citation>
    <scope>NUCLEOTIDE SEQUENCE [LARGE SCALE GENOMIC DNA]</scope>
    <source>
        <strain evidence="1 2">DSM 23837</strain>
    </source>
</reference>
<dbReference type="EMBL" id="JAUSTT010000013">
    <property type="protein sequence ID" value="MDQ0176474.1"/>
    <property type="molecule type" value="Genomic_DNA"/>
</dbReference>
<evidence type="ECO:0000313" key="2">
    <source>
        <dbReference type="Proteomes" id="UP001223586"/>
    </source>
</evidence>
<comment type="caution">
    <text evidence="1">The sequence shown here is derived from an EMBL/GenBank/DDBJ whole genome shotgun (WGS) entry which is preliminary data.</text>
</comment>
<evidence type="ECO:0008006" key="3">
    <source>
        <dbReference type="Google" id="ProtNLM"/>
    </source>
</evidence>
<evidence type="ECO:0000313" key="1">
    <source>
        <dbReference type="EMBL" id="MDQ0176474.1"/>
    </source>
</evidence>
<protein>
    <recommendedName>
        <fullName evidence="3">Aminoglycoside adenylyltransferase</fullName>
    </recommendedName>
</protein>
<sequence>MLFKECHRIAELMSAFTKPWFFAGGWAIDLFVGQETRKHQDIEISLFRKDQRHIRNYLPDWEFKKVIKGEFYEWEDEFLALPIHEIHAENKKSGQKIEMLLNECQNSKWIFRRNKSITYPCNSIWSYTDSGMPYLQPEIALSHI</sequence>
<name>A0ABT9WTC9_9BACI</name>
<keyword evidence="2" id="KW-1185">Reference proteome</keyword>
<dbReference type="Proteomes" id="UP001223586">
    <property type="component" value="Unassembled WGS sequence"/>
</dbReference>
<dbReference type="RefSeq" id="WP_307229651.1">
    <property type="nucleotide sequence ID" value="NZ_JAUSTT010000013.1"/>
</dbReference>
<dbReference type="Gene3D" id="3.30.460.40">
    <property type="match status" value="1"/>
</dbReference>
<organism evidence="1 2">
    <name type="scientific">Bacillus chungangensis</name>
    <dbReference type="NCBI Taxonomy" id="587633"/>
    <lineage>
        <taxon>Bacteria</taxon>
        <taxon>Bacillati</taxon>
        <taxon>Bacillota</taxon>
        <taxon>Bacilli</taxon>
        <taxon>Bacillales</taxon>
        <taxon>Bacillaceae</taxon>
        <taxon>Bacillus</taxon>
    </lineage>
</organism>
<accession>A0ABT9WTC9</accession>
<proteinExistence type="predicted"/>
<gene>
    <name evidence="1" type="ORF">J2S08_002318</name>
</gene>
<dbReference type="InterPro" id="IPR019646">
    <property type="entry name" value="Aminoglyc_AdlTrfase"/>
</dbReference>